<dbReference type="AlphaFoldDB" id="A0A3R8PGJ7"/>
<dbReference type="SUPFAM" id="SSF55486">
    <property type="entry name" value="Metalloproteases ('zincins'), catalytic domain"/>
    <property type="match status" value="1"/>
</dbReference>
<organism evidence="7 8">
    <name type="scientific">Corynebacterium bovis</name>
    <dbReference type="NCBI Taxonomy" id="36808"/>
    <lineage>
        <taxon>Bacteria</taxon>
        <taxon>Bacillati</taxon>
        <taxon>Actinomycetota</taxon>
        <taxon>Actinomycetes</taxon>
        <taxon>Mycobacteriales</taxon>
        <taxon>Corynebacteriaceae</taxon>
        <taxon>Corynebacterium</taxon>
    </lineage>
</organism>
<keyword evidence="2 6" id="KW-0812">Transmembrane</keyword>
<dbReference type="InterPro" id="IPR007343">
    <property type="entry name" value="Uncharacterised_pept_Zn_put"/>
</dbReference>
<feature type="region of interest" description="Disordered" evidence="5">
    <location>
        <begin position="1"/>
        <end position="21"/>
    </location>
</feature>
<feature type="transmembrane region" description="Helical" evidence="6">
    <location>
        <begin position="26"/>
        <end position="47"/>
    </location>
</feature>
<evidence type="ECO:0000313" key="7">
    <source>
        <dbReference type="EMBL" id="RRO86291.1"/>
    </source>
</evidence>
<evidence type="ECO:0000256" key="2">
    <source>
        <dbReference type="ARBA" id="ARBA00022692"/>
    </source>
</evidence>
<dbReference type="GO" id="GO:0006508">
    <property type="term" value="P:proteolysis"/>
    <property type="evidence" value="ECO:0007669"/>
    <property type="project" value="UniProtKB-KW"/>
</dbReference>
<protein>
    <submittedName>
        <fullName evidence="7">Metalloprotease</fullName>
    </submittedName>
</protein>
<evidence type="ECO:0000256" key="1">
    <source>
        <dbReference type="ARBA" id="ARBA00004167"/>
    </source>
</evidence>
<feature type="compositionally biased region" description="Gly residues" evidence="5">
    <location>
        <begin position="8"/>
        <end position="21"/>
    </location>
</feature>
<keyword evidence="3 6" id="KW-1133">Transmembrane helix</keyword>
<feature type="transmembrane region" description="Helical" evidence="6">
    <location>
        <begin position="54"/>
        <end position="75"/>
    </location>
</feature>
<proteinExistence type="predicted"/>
<evidence type="ECO:0000256" key="4">
    <source>
        <dbReference type="ARBA" id="ARBA00023136"/>
    </source>
</evidence>
<dbReference type="PANTHER" id="PTHR30168:SF0">
    <property type="entry name" value="INNER MEMBRANE PROTEIN"/>
    <property type="match status" value="1"/>
</dbReference>
<evidence type="ECO:0000256" key="5">
    <source>
        <dbReference type="SAM" id="MobiDB-lite"/>
    </source>
</evidence>
<comment type="subcellular location">
    <subcellularLocation>
        <location evidence="1">Membrane</location>
        <topology evidence="1">Single-pass membrane protein</topology>
    </subcellularLocation>
</comment>
<feature type="region of interest" description="Disordered" evidence="5">
    <location>
        <begin position="262"/>
        <end position="297"/>
    </location>
</feature>
<dbReference type="Proteomes" id="UP000276526">
    <property type="component" value="Unassembled WGS sequence"/>
</dbReference>
<dbReference type="Pfam" id="PF04228">
    <property type="entry name" value="Zn_peptidase"/>
    <property type="match status" value="1"/>
</dbReference>
<dbReference type="PANTHER" id="PTHR30168">
    <property type="entry name" value="PUTATIVE MEMBRANE PROTEIN YPFJ"/>
    <property type="match status" value="1"/>
</dbReference>
<reference evidence="7 8" key="1">
    <citation type="submission" date="2018-01" db="EMBL/GenBank/DDBJ databases">
        <title>Twenty Corynebacterium bovis Genomes.</title>
        <authorList>
            <person name="Gulvik C.A."/>
        </authorList>
    </citation>
    <scope>NUCLEOTIDE SEQUENCE [LARGE SCALE GENOMIC DNA]</scope>
    <source>
        <strain evidence="7 8">F6900</strain>
    </source>
</reference>
<dbReference type="GO" id="GO:0008237">
    <property type="term" value="F:metallopeptidase activity"/>
    <property type="evidence" value="ECO:0007669"/>
    <property type="project" value="UniProtKB-KW"/>
</dbReference>
<gene>
    <name evidence="7" type="ORF">CXF48_07705</name>
</gene>
<sequence>MTFNGNIQGSGGRSSSGGGGGAGGGLGGGGFGGGGGGMGGLLIGLLLSRGGRGGVVGLIVVAAVLFFMNGGASMFSGGSGDTGQGTDTAAECRTVDDFNTKVDCRIDGTATSLDRVWGQVLPAEAGIRYTQPDVLRVSGQTRTGCGAADATASGPFYCPSDTTVYIGTGFFDQLARMGGSDGPFSQMYVLAHEFGHHIQKLQGTIGLSDYNNPGPDSNAVKMELQADCYAGLWASHADQGDDAVLEPLTQDQVEQAVTSAKAIGDDAIQSSSGRGVDPGEWTHGSSEQRRDSFLRGYQGGTMASCRADFNR</sequence>
<keyword evidence="7" id="KW-0482">Metalloprotease</keyword>
<name>A0A3R8PGJ7_9CORY</name>
<dbReference type="GO" id="GO:0016020">
    <property type="term" value="C:membrane"/>
    <property type="evidence" value="ECO:0007669"/>
    <property type="project" value="UniProtKB-SubCell"/>
</dbReference>
<dbReference type="RefSeq" id="WP_125172841.1">
    <property type="nucleotide sequence ID" value="NZ_JAUKFU010000057.1"/>
</dbReference>
<keyword evidence="4 6" id="KW-0472">Membrane</keyword>
<evidence type="ECO:0000313" key="8">
    <source>
        <dbReference type="Proteomes" id="UP000276526"/>
    </source>
</evidence>
<keyword evidence="7" id="KW-0378">Hydrolase</keyword>
<evidence type="ECO:0000256" key="6">
    <source>
        <dbReference type="SAM" id="Phobius"/>
    </source>
</evidence>
<accession>A0A3R8PGJ7</accession>
<keyword evidence="7" id="KW-0645">Protease</keyword>
<comment type="caution">
    <text evidence="7">The sequence shown here is derived from an EMBL/GenBank/DDBJ whole genome shotgun (WGS) entry which is preliminary data.</text>
</comment>
<dbReference type="EMBL" id="PQNK01000011">
    <property type="protein sequence ID" value="RRO86291.1"/>
    <property type="molecule type" value="Genomic_DNA"/>
</dbReference>
<evidence type="ECO:0000256" key="3">
    <source>
        <dbReference type="ARBA" id="ARBA00022989"/>
    </source>
</evidence>